<gene>
    <name evidence="13" type="ORF">DES48_10515</name>
</gene>
<keyword evidence="6 8" id="KW-0807">Transducer</keyword>
<dbReference type="CDD" id="cd18774">
    <property type="entry name" value="PDC2_HK_sensor"/>
    <property type="match status" value="1"/>
</dbReference>
<feature type="transmembrane region" description="Helical" evidence="10">
    <location>
        <begin position="201"/>
        <end position="222"/>
    </location>
</feature>
<comment type="similarity">
    <text evidence="7">Belongs to the methyl-accepting chemotaxis (MCP) protein family.</text>
</comment>
<keyword evidence="14" id="KW-1185">Reference proteome</keyword>
<dbReference type="RefSeq" id="WP_113868548.1">
    <property type="nucleotide sequence ID" value="NZ_BAABQN010000005.1"/>
</dbReference>
<dbReference type="InterPro" id="IPR033480">
    <property type="entry name" value="sCache_2"/>
</dbReference>
<sequence length="583" mass="64271">MKNKVKLNSISTKLLSLILVIIVLTGSVIGITSYIMAKNTLLDAGKRNLISITDAGYATLELLNHHVENGDIRLEEAKQEARRILNGEVNDNNEYNFQESNFSYKDNGYLLAYDSDLTLQVHPNRVGEGPDESNRTNRQNMVDAAKSAEGSANYVTYADEQEDGSIRQKAAYMRYFEPWDWSIGIAVYQDEFYKELEVLKYIIIAVTVIIVLISVLIAFLAIRKKLNLLKDVTKVSAHIAEGKIVKTNLPESSDEIGQLAASFNKMSDQLRQLISNVQQSSNKLLDSSSDLSAISEQTSASSEEVGNAISEIATGTQEQSNDLEEINRRVDLLTTAIKTMREQSNKMEEITQQTDKVSNEGLTIVQSLQQSNASSLTASQEISEEIQSLSNKTQQITKVLETIETIAEETNLLALNASIEAARAGEHGKGFSVVADEIRKLAEQSKDATHQVQQVVSDIVNETDKTVETVEQTVKTAEGLNTDVLNTQSKFNQLSQSIKDIVTSLNAVNNEIDSITSHNQHITEGVENASSVSQQTAASVEEITSSIDEQISAITNVANAAEQLTDLNRELNDLLVKYSIEKE</sequence>
<dbReference type="SMART" id="SM00304">
    <property type="entry name" value="HAMP"/>
    <property type="match status" value="1"/>
</dbReference>
<dbReference type="Gene3D" id="1.10.287.950">
    <property type="entry name" value="Methyl-accepting chemotaxis protein"/>
    <property type="match status" value="1"/>
</dbReference>
<dbReference type="InterPro" id="IPR004089">
    <property type="entry name" value="MCPsignal_dom"/>
</dbReference>
<dbReference type="SMART" id="SM01049">
    <property type="entry name" value="Cache_2"/>
    <property type="match status" value="1"/>
</dbReference>
<evidence type="ECO:0000256" key="10">
    <source>
        <dbReference type="SAM" id="Phobius"/>
    </source>
</evidence>
<evidence type="ECO:0000256" key="8">
    <source>
        <dbReference type="PROSITE-ProRule" id="PRU00284"/>
    </source>
</evidence>
<protein>
    <submittedName>
        <fullName evidence="13">Methyl-accepting chemotaxis sensory transducer with Cache sensor</fullName>
    </submittedName>
</protein>
<evidence type="ECO:0000256" key="3">
    <source>
        <dbReference type="ARBA" id="ARBA00022692"/>
    </source>
</evidence>
<dbReference type="PANTHER" id="PTHR32089:SF112">
    <property type="entry name" value="LYSOZYME-LIKE PROTEIN-RELATED"/>
    <property type="match status" value="1"/>
</dbReference>
<dbReference type="OrthoDB" id="9810264at2"/>
<comment type="caution">
    <text evidence="13">The sequence shown here is derived from an EMBL/GenBank/DDBJ whole genome shotgun (WGS) entry which is preliminary data.</text>
</comment>
<dbReference type="GO" id="GO:0005886">
    <property type="term" value="C:plasma membrane"/>
    <property type="evidence" value="ECO:0007669"/>
    <property type="project" value="UniProtKB-SubCell"/>
</dbReference>
<dbReference type="PROSITE" id="PS50111">
    <property type="entry name" value="CHEMOTAXIS_TRANSDUC_2"/>
    <property type="match status" value="1"/>
</dbReference>
<dbReference type="SMART" id="SM00283">
    <property type="entry name" value="MA"/>
    <property type="match status" value="1"/>
</dbReference>
<dbReference type="EMBL" id="QNRI01000005">
    <property type="protein sequence ID" value="RBO98166.1"/>
    <property type="molecule type" value="Genomic_DNA"/>
</dbReference>
<dbReference type="InterPro" id="IPR003660">
    <property type="entry name" value="HAMP_dom"/>
</dbReference>
<evidence type="ECO:0000256" key="4">
    <source>
        <dbReference type="ARBA" id="ARBA00022989"/>
    </source>
</evidence>
<dbReference type="Pfam" id="PF17200">
    <property type="entry name" value="sCache_2"/>
    <property type="match status" value="1"/>
</dbReference>
<reference evidence="13 14" key="1">
    <citation type="submission" date="2018-06" db="EMBL/GenBank/DDBJ databases">
        <title>Genomic Encyclopedia of Type Strains, Phase IV (KMG-IV): sequencing the most valuable type-strain genomes for metagenomic binning, comparative biology and taxonomic classification.</title>
        <authorList>
            <person name="Goeker M."/>
        </authorList>
    </citation>
    <scope>NUCLEOTIDE SEQUENCE [LARGE SCALE GENOMIC DNA]</scope>
    <source>
        <strain evidence="13 14">DSM 15140</strain>
    </source>
</reference>
<evidence type="ECO:0000313" key="14">
    <source>
        <dbReference type="Proteomes" id="UP000252254"/>
    </source>
</evidence>
<comment type="subcellular location">
    <subcellularLocation>
        <location evidence="1">Cell membrane</location>
        <topology evidence="1">Multi-pass membrane protein</topology>
    </subcellularLocation>
</comment>
<keyword evidence="4 10" id="KW-1133">Transmembrane helix</keyword>
<evidence type="ECO:0000259" key="11">
    <source>
        <dbReference type="PROSITE" id="PS50111"/>
    </source>
</evidence>
<evidence type="ECO:0000256" key="2">
    <source>
        <dbReference type="ARBA" id="ARBA00022475"/>
    </source>
</evidence>
<evidence type="ECO:0000256" key="5">
    <source>
        <dbReference type="ARBA" id="ARBA00023136"/>
    </source>
</evidence>
<dbReference type="Pfam" id="PF00672">
    <property type="entry name" value="HAMP"/>
    <property type="match status" value="1"/>
</dbReference>
<feature type="coiled-coil region" evidence="9">
    <location>
        <begin position="323"/>
        <end position="360"/>
    </location>
</feature>
<dbReference type="Gene3D" id="6.10.340.10">
    <property type="match status" value="1"/>
</dbReference>
<keyword evidence="9" id="KW-0175">Coiled coil</keyword>
<evidence type="ECO:0000256" key="9">
    <source>
        <dbReference type="SAM" id="Coils"/>
    </source>
</evidence>
<organism evidence="13 14">
    <name type="scientific">Paraliobacillus ryukyuensis</name>
    <dbReference type="NCBI Taxonomy" id="200904"/>
    <lineage>
        <taxon>Bacteria</taxon>
        <taxon>Bacillati</taxon>
        <taxon>Bacillota</taxon>
        <taxon>Bacilli</taxon>
        <taxon>Bacillales</taxon>
        <taxon>Bacillaceae</taxon>
        <taxon>Paraliobacillus</taxon>
    </lineage>
</organism>
<keyword evidence="5 10" id="KW-0472">Membrane</keyword>
<evidence type="ECO:0000259" key="12">
    <source>
        <dbReference type="PROSITE" id="PS50885"/>
    </source>
</evidence>
<dbReference type="STRING" id="200904.GCA_900168775_01281"/>
<dbReference type="Pfam" id="PF00015">
    <property type="entry name" value="MCPsignal"/>
    <property type="match status" value="1"/>
</dbReference>
<dbReference type="CDD" id="cd06225">
    <property type="entry name" value="HAMP"/>
    <property type="match status" value="1"/>
</dbReference>
<dbReference type="PROSITE" id="PS50885">
    <property type="entry name" value="HAMP"/>
    <property type="match status" value="1"/>
</dbReference>
<feature type="domain" description="Methyl-accepting transducer" evidence="11">
    <location>
        <begin position="294"/>
        <end position="544"/>
    </location>
</feature>
<dbReference type="PANTHER" id="PTHR32089">
    <property type="entry name" value="METHYL-ACCEPTING CHEMOTAXIS PROTEIN MCPB"/>
    <property type="match status" value="1"/>
</dbReference>
<evidence type="ECO:0000256" key="6">
    <source>
        <dbReference type="ARBA" id="ARBA00023224"/>
    </source>
</evidence>
<keyword evidence="2" id="KW-1003">Cell membrane</keyword>
<evidence type="ECO:0000256" key="7">
    <source>
        <dbReference type="ARBA" id="ARBA00029447"/>
    </source>
</evidence>
<name>A0A366E711_9BACI</name>
<dbReference type="GO" id="GO:0007165">
    <property type="term" value="P:signal transduction"/>
    <property type="evidence" value="ECO:0007669"/>
    <property type="project" value="UniProtKB-KW"/>
</dbReference>
<evidence type="ECO:0000313" key="13">
    <source>
        <dbReference type="EMBL" id="RBO98166.1"/>
    </source>
</evidence>
<feature type="domain" description="HAMP" evidence="12">
    <location>
        <begin position="229"/>
        <end position="275"/>
    </location>
</feature>
<accession>A0A366E711</accession>
<evidence type="ECO:0000256" key="1">
    <source>
        <dbReference type="ARBA" id="ARBA00004651"/>
    </source>
</evidence>
<proteinExistence type="inferred from homology"/>
<dbReference type="SUPFAM" id="SSF58104">
    <property type="entry name" value="Methyl-accepting chemotaxis protein (MCP) signaling domain"/>
    <property type="match status" value="1"/>
</dbReference>
<keyword evidence="3 10" id="KW-0812">Transmembrane</keyword>
<dbReference type="AlphaFoldDB" id="A0A366E711"/>
<dbReference type="Gene3D" id="3.30.450.20">
    <property type="entry name" value="PAS domain"/>
    <property type="match status" value="1"/>
</dbReference>
<dbReference type="Proteomes" id="UP000252254">
    <property type="component" value="Unassembled WGS sequence"/>
</dbReference>